<reference evidence="2" key="1">
    <citation type="submission" date="2021-01" db="EMBL/GenBank/DDBJ databases">
        <authorList>
            <consortium name="Genoscope - CEA"/>
            <person name="William W."/>
        </authorList>
    </citation>
    <scope>NUCLEOTIDE SEQUENCE</scope>
</reference>
<gene>
    <name evidence="2" type="ORF">POCTA_138.1.T1430166</name>
</gene>
<name>A0A8S1Y3X0_PAROT</name>
<dbReference type="AlphaFoldDB" id="A0A8S1Y3X0"/>
<evidence type="ECO:0000313" key="2">
    <source>
        <dbReference type="EMBL" id="CAD8208290.1"/>
    </source>
</evidence>
<comment type="caution">
    <text evidence="2">The sequence shown here is derived from an EMBL/GenBank/DDBJ whole genome shotgun (WGS) entry which is preliminary data.</text>
</comment>
<dbReference type="InterPro" id="IPR013650">
    <property type="entry name" value="ATP-grasp_succ-CoA_synth-type"/>
</dbReference>
<dbReference type="EMBL" id="CAJJDP010000144">
    <property type="protein sequence ID" value="CAD8208290.1"/>
    <property type="molecule type" value="Genomic_DNA"/>
</dbReference>
<accession>A0A8S1Y3X0</accession>
<evidence type="ECO:0000313" key="3">
    <source>
        <dbReference type="Proteomes" id="UP000683925"/>
    </source>
</evidence>
<evidence type="ECO:0000259" key="1">
    <source>
        <dbReference type="Pfam" id="PF08442"/>
    </source>
</evidence>
<feature type="domain" description="ATP-grasp fold succinyl-CoA synthetase-type" evidence="1">
    <location>
        <begin position="21"/>
        <end position="75"/>
    </location>
</feature>
<proteinExistence type="predicted"/>
<sequence length="81" mass="9162">MFNRITRLPGLQHEVVECFYFHECQSKGMIRRYNVLVQNGEFALNADEASKFAIIFDPSGGLILKSQVHAGGRGKELCQMD</sequence>
<keyword evidence="3" id="KW-1185">Reference proteome</keyword>
<dbReference type="Pfam" id="PF08442">
    <property type="entry name" value="ATP-grasp_2"/>
    <property type="match status" value="1"/>
</dbReference>
<organism evidence="2 3">
    <name type="scientific">Paramecium octaurelia</name>
    <dbReference type="NCBI Taxonomy" id="43137"/>
    <lineage>
        <taxon>Eukaryota</taxon>
        <taxon>Sar</taxon>
        <taxon>Alveolata</taxon>
        <taxon>Ciliophora</taxon>
        <taxon>Intramacronucleata</taxon>
        <taxon>Oligohymenophorea</taxon>
        <taxon>Peniculida</taxon>
        <taxon>Parameciidae</taxon>
        <taxon>Paramecium</taxon>
    </lineage>
</organism>
<protein>
    <recommendedName>
        <fullName evidence="1">ATP-grasp fold succinyl-CoA synthetase-type domain-containing protein</fullName>
    </recommendedName>
</protein>
<dbReference type="Proteomes" id="UP000683925">
    <property type="component" value="Unassembled WGS sequence"/>
</dbReference>